<keyword evidence="1" id="KW-0677">Repeat</keyword>
<gene>
    <name evidence="5" type="ORF">GIB67_002316</name>
</gene>
<feature type="region of interest" description="Disordered" evidence="3">
    <location>
        <begin position="273"/>
        <end position="294"/>
    </location>
</feature>
<dbReference type="EMBL" id="JACGCM010002827">
    <property type="protein sequence ID" value="KAF6134915.1"/>
    <property type="molecule type" value="Genomic_DNA"/>
</dbReference>
<dbReference type="GO" id="GO:1990414">
    <property type="term" value="P:replication-born double-strand break repair via sister chromatid exchange"/>
    <property type="evidence" value="ECO:0007669"/>
    <property type="project" value="TreeGrafter"/>
</dbReference>
<dbReference type="GO" id="GO:0003682">
    <property type="term" value="F:chromatin binding"/>
    <property type="evidence" value="ECO:0007669"/>
    <property type="project" value="TreeGrafter"/>
</dbReference>
<name>A0A7J7KX03_9MAGN</name>
<dbReference type="InterPro" id="IPR024986">
    <property type="entry name" value="Nipped-B_C"/>
</dbReference>
<reference evidence="5 6" key="1">
    <citation type="journal article" date="2020" name="IScience">
        <title>Genome Sequencing of the Endangered Kingdonia uniflora (Circaeasteraceae, Ranunculales) Reveals Potential Mechanisms of Evolutionary Specialization.</title>
        <authorList>
            <person name="Sun Y."/>
            <person name="Deng T."/>
            <person name="Zhang A."/>
            <person name="Moore M.J."/>
            <person name="Landis J.B."/>
            <person name="Lin N."/>
            <person name="Zhang H."/>
            <person name="Zhang X."/>
            <person name="Huang J."/>
            <person name="Zhang X."/>
            <person name="Sun H."/>
            <person name="Wang H."/>
        </authorList>
    </citation>
    <scope>NUCLEOTIDE SEQUENCE [LARGE SCALE GENOMIC DNA]</scope>
    <source>
        <strain evidence="5">TB1705</strain>
        <tissue evidence="5">Leaf</tissue>
    </source>
</reference>
<comment type="caution">
    <text evidence="5">The sequence shown here is derived from an EMBL/GenBank/DDBJ whole genome shotgun (WGS) entry which is preliminary data.</text>
</comment>
<dbReference type="GO" id="GO:0090694">
    <property type="term" value="C:Scc2-Scc4 cohesin loading complex"/>
    <property type="evidence" value="ECO:0007669"/>
    <property type="project" value="TreeGrafter"/>
</dbReference>
<dbReference type="GO" id="GO:0010468">
    <property type="term" value="P:regulation of gene expression"/>
    <property type="evidence" value="ECO:0007669"/>
    <property type="project" value="InterPro"/>
</dbReference>
<feature type="region of interest" description="Disordered" evidence="3">
    <location>
        <begin position="313"/>
        <end position="333"/>
    </location>
</feature>
<keyword evidence="1" id="KW-0131">Cell cycle</keyword>
<evidence type="ECO:0000313" key="6">
    <source>
        <dbReference type="Proteomes" id="UP000541444"/>
    </source>
</evidence>
<dbReference type="GO" id="GO:0071169">
    <property type="term" value="P:establishment of protein localization to chromatin"/>
    <property type="evidence" value="ECO:0007669"/>
    <property type="project" value="TreeGrafter"/>
</dbReference>
<organism evidence="5 6">
    <name type="scientific">Kingdonia uniflora</name>
    <dbReference type="NCBI Taxonomy" id="39325"/>
    <lineage>
        <taxon>Eukaryota</taxon>
        <taxon>Viridiplantae</taxon>
        <taxon>Streptophyta</taxon>
        <taxon>Embryophyta</taxon>
        <taxon>Tracheophyta</taxon>
        <taxon>Spermatophyta</taxon>
        <taxon>Magnoliopsida</taxon>
        <taxon>Ranunculales</taxon>
        <taxon>Circaeasteraceae</taxon>
        <taxon>Kingdonia</taxon>
    </lineage>
</organism>
<dbReference type="GO" id="GO:0061775">
    <property type="term" value="F:cohesin loader activity"/>
    <property type="evidence" value="ECO:0007669"/>
    <property type="project" value="InterPro"/>
</dbReference>
<evidence type="ECO:0000256" key="1">
    <source>
        <dbReference type="RuleBase" id="RU364107"/>
    </source>
</evidence>
<dbReference type="GO" id="GO:0034087">
    <property type="term" value="P:establishment of mitotic sister chromatid cohesion"/>
    <property type="evidence" value="ECO:0007669"/>
    <property type="project" value="TreeGrafter"/>
</dbReference>
<accession>A0A7J7KX03</accession>
<feature type="domain" description="Sister chromatid cohesion C-terminal" evidence="4">
    <location>
        <begin position="16"/>
        <end position="87"/>
    </location>
</feature>
<evidence type="ECO:0000313" key="5">
    <source>
        <dbReference type="EMBL" id="KAF6134915.1"/>
    </source>
</evidence>
<keyword evidence="2" id="KW-0175">Coiled coil</keyword>
<proteinExistence type="inferred from homology"/>
<sequence>MPVVVAGAGDTNIYGGIIQLYWEGILGRCMDMNEEVRQSALKIVKVVLRQGIVHPITCVPYLIALETEAQEMNSKLAHHFLLSMNAKEDFCKTFKENNPNNKFVPVGYRSASASEAYCTEILASLPFTTPDEPLYLIYTINCVLQVRYGSLEATMKALSSHSIQEVKYAISDENGANCQAAIALQLLLKLKRHLKIAFGLCDARCQKFSPNDPLKPGEALSRKSNHFDISGTYFSLPTSHKEIIERYQVSALSRCYPTSASASEETTTGLTLNSVTWDDSDDKHDNNESNPQVVDNGPYCAYPTIFNYGNNNSDPFKLKNSDENQSNQEQNEFEEFEDPYLEDLNAQTLAKCMKLSKLSKVLKNQVNTFSCKLQGKTESTTHEIEVLENEKQSLHDKLVFLEKEITDAKEKLKSTLDELHSAKLDAVLCQQKLKNFCHGAKIIDKILCMEKTDSDKRGLGYKESLPNAKTPQITNFVKATASTSMPKHNMISTIHNYPKWVTYSQIYYCSICGQKGHIASYSRFIGPYQPYARPVNGYRYISNVISNNVKFENMF</sequence>
<keyword evidence="6" id="KW-1185">Reference proteome</keyword>
<dbReference type="OrthoDB" id="418242at2759"/>
<evidence type="ECO:0000256" key="2">
    <source>
        <dbReference type="SAM" id="Coils"/>
    </source>
</evidence>
<dbReference type="PANTHER" id="PTHR21704">
    <property type="entry name" value="NIPPED-B-LIKE PROTEIN DELANGIN SCC2-RELATED"/>
    <property type="match status" value="1"/>
</dbReference>
<evidence type="ECO:0000259" key="4">
    <source>
        <dbReference type="Pfam" id="PF12830"/>
    </source>
</evidence>
<dbReference type="InterPro" id="IPR033031">
    <property type="entry name" value="Scc2/Nipped-B"/>
</dbReference>
<dbReference type="Pfam" id="PF12830">
    <property type="entry name" value="Nipped-B_C"/>
    <property type="match status" value="1"/>
</dbReference>
<dbReference type="Proteomes" id="UP000541444">
    <property type="component" value="Unassembled WGS sequence"/>
</dbReference>
<dbReference type="PANTHER" id="PTHR21704:SF18">
    <property type="entry name" value="NIPPED-B-LIKE PROTEIN"/>
    <property type="match status" value="1"/>
</dbReference>
<keyword evidence="1" id="KW-0539">Nucleus</keyword>
<evidence type="ECO:0000256" key="3">
    <source>
        <dbReference type="SAM" id="MobiDB-lite"/>
    </source>
</evidence>
<dbReference type="GO" id="GO:0140588">
    <property type="term" value="P:chromatin looping"/>
    <property type="evidence" value="ECO:0007669"/>
    <property type="project" value="InterPro"/>
</dbReference>
<protein>
    <recommendedName>
        <fullName evidence="1">Sister chromatid cohesion protein</fullName>
    </recommendedName>
</protein>
<comment type="similarity">
    <text evidence="1">Belongs to the SCC2/Nipped-B family.</text>
</comment>
<comment type="subcellular location">
    <subcellularLocation>
        <location evidence="1">Nucleus</location>
    </subcellularLocation>
</comment>
<dbReference type="AlphaFoldDB" id="A0A7J7KX03"/>
<feature type="coiled-coil region" evidence="2">
    <location>
        <begin position="377"/>
        <end position="425"/>
    </location>
</feature>